<keyword evidence="3" id="KW-0238">DNA-binding</keyword>
<organism evidence="6 7">
    <name type="scientific">Thermoanaerobaculum aquaticum</name>
    <dbReference type="NCBI Taxonomy" id="1312852"/>
    <lineage>
        <taxon>Bacteria</taxon>
        <taxon>Pseudomonadati</taxon>
        <taxon>Acidobacteriota</taxon>
        <taxon>Thermoanaerobaculia</taxon>
        <taxon>Thermoanaerobaculales</taxon>
        <taxon>Thermoanaerobaculaceae</taxon>
        <taxon>Thermoanaerobaculum</taxon>
    </lineage>
</organism>
<accession>A0A062XYM4</accession>
<dbReference type="Gene3D" id="2.30.31.10">
    <property type="entry name" value="Transcriptional Coactivator Pc4, Chain A"/>
    <property type="match status" value="1"/>
</dbReference>
<evidence type="ECO:0000256" key="1">
    <source>
        <dbReference type="ARBA" id="ARBA00009001"/>
    </source>
</evidence>
<feature type="domain" description="Transcriptional coactivator p15 (PC4) C-terminal" evidence="5">
    <location>
        <begin position="10"/>
        <end position="57"/>
    </location>
</feature>
<evidence type="ECO:0000259" key="5">
    <source>
        <dbReference type="Pfam" id="PF02229"/>
    </source>
</evidence>
<keyword evidence="4" id="KW-0804">Transcription</keyword>
<dbReference type="AlphaFoldDB" id="A0A062XYM4"/>
<evidence type="ECO:0000313" key="6">
    <source>
        <dbReference type="EMBL" id="KDA53231.1"/>
    </source>
</evidence>
<evidence type="ECO:0000313" key="7">
    <source>
        <dbReference type="Proteomes" id="UP000027284"/>
    </source>
</evidence>
<reference evidence="6 7" key="1">
    <citation type="submission" date="2014-04" db="EMBL/GenBank/DDBJ databases">
        <title>The Genome Sequence of Thermoanaerobaculum aquaticum MP-01, The First Cultivated Group 23 Acidobacterium.</title>
        <authorList>
            <person name="Stamps B.W."/>
            <person name="Losey N.A."/>
            <person name="Lawson P.A."/>
            <person name="Stevenson B.S."/>
        </authorList>
    </citation>
    <scope>NUCLEOTIDE SEQUENCE [LARGE SCALE GENOMIC DNA]</scope>
    <source>
        <strain evidence="6 7">MP-01</strain>
    </source>
</reference>
<sequence length="78" mass="8952">MASFPRNPEETMQISVSTFKGRTYVDIRLYFTDADGQLKPTKKGVTVPPELWDQFRAGLQAAEAELVRRNLWHPADEE</sequence>
<protein>
    <recommendedName>
        <fullName evidence="5">Transcriptional coactivator p15 (PC4) C-terminal domain-containing protein</fullName>
    </recommendedName>
</protein>
<dbReference type="Proteomes" id="UP000027284">
    <property type="component" value="Unassembled WGS sequence"/>
</dbReference>
<evidence type="ECO:0000256" key="2">
    <source>
        <dbReference type="ARBA" id="ARBA00023015"/>
    </source>
</evidence>
<comment type="similarity">
    <text evidence="1">Belongs to the transcriptional coactivator PC4 family.</text>
</comment>
<evidence type="ECO:0000256" key="3">
    <source>
        <dbReference type="ARBA" id="ARBA00023125"/>
    </source>
</evidence>
<evidence type="ECO:0000256" key="4">
    <source>
        <dbReference type="ARBA" id="ARBA00023163"/>
    </source>
</evidence>
<comment type="caution">
    <text evidence="6">The sequence shown here is derived from an EMBL/GenBank/DDBJ whole genome shotgun (WGS) entry which is preliminary data.</text>
</comment>
<dbReference type="InterPro" id="IPR003173">
    <property type="entry name" value="PC4_C"/>
</dbReference>
<proteinExistence type="inferred from homology"/>
<dbReference type="Pfam" id="PF02229">
    <property type="entry name" value="PC4"/>
    <property type="match status" value="1"/>
</dbReference>
<dbReference type="PANTHER" id="PTHR13215">
    <property type="entry name" value="RNA POLYMERASE II TRANSCRIPTIONAL COACTIVATOR"/>
    <property type="match status" value="1"/>
</dbReference>
<keyword evidence="2" id="KW-0805">Transcription regulation</keyword>
<gene>
    <name evidence="6" type="ORF">EG19_07020</name>
</gene>
<dbReference type="SUPFAM" id="SSF54447">
    <property type="entry name" value="ssDNA-binding transcriptional regulator domain"/>
    <property type="match status" value="1"/>
</dbReference>
<dbReference type="InterPro" id="IPR045125">
    <property type="entry name" value="Sub1/Tcp4-like"/>
</dbReference>
<dbReference type="GO" id="GO:0003677">
    <property type="term" value="F:DNA binding"/>
    <property type="evidence" value="ECO:0007669"/>
    <property type="project" value="UniProtKB-KW"/>
</dbReference>
<dbReference type="GO" id="GO:0060261">
    <property type="term" value="P:positive regulation of transcription initiation by RNA polymerase II"/>
    <property type="evidence" value="ECO:0007669"/>
    <property type="project" value="InterPro"/>
</dbReference>
<dbReference type="STRING" id="1312852.EG19_07020"/>
<keyword evidence="7" id="KW-1185">Reference proteome</keyword>
<name>A0A062XYM4_9BACT</name>
<dbReference type="EMBL" id="JMFG01000025">
    <property type="protein sequence ID" value="KDA53231.1"/>
    <property type="molecule type" value="Genomic_DNA"/>
</dbReference>
<dbReference type="InterPro" id="IPR009044">
    <property type="entry name" value="ssDNA-bd_transcriptional_reg"/>
</dbReference>